<accession>A0A9P4YB23</accession>
<evidence type="ECO:0000313" key="1">
    <source>
        <dbReference type="EMBL" id="KAF3769365.1"/>
    </source>
</evidence>
<gene>
    <name evidence="1" type="ORF">M406DRAFT_327741</name>
</gene>
<reference evidence="1" key="1">
    <citation type="journal article" date="2020" name="Phytopathology">
        <title>Genome sequence of the chestnut blight fungus Cryphonectria parasitica EP155: A fundamental resource for an archetypical invasive plant pathogen.</title>
        <authorList>
            <person name="Crouch J.A."/>
            <person name="Dawe A."/>
            <person name="Aerts A."/>
            <person name="Barry K."/>
            <person name="Churchill A.C.L."/>
            <person name="Grimwood J."/>
            <person name="Hillman B."/>
            <person name="Milgroom M.G."/>
            <person name="Pangilinan J."/>
            <person name="Smith M."/>
            <person name="Salamov A."/>
            <person name="Schmutz J."/>
            <person name="Yadav J."/>
            <person name="Grigoriev I.V."/>
            <person name="Nuss D."/>
        </authorList>
    </citation>
    <scope>NUCLEOTIDE SEQUENCE</scope>
    <source>
        <strain evidence="1">EP155</strain>
    </source>
</reference>
<sequence>MCAVMLDPKYLAFVRMSDPAAPRLLLELEAYMPDHGAELCLTMPYRIQFTVTRSADDGDSRPLLCSWSPWGSCLALGCLVLLHENAAGDLERVEAGVLEGLMDSFYNEESRRERRPCGAPPIMIADCGFYRFWTDVNVRVGDDDEVEPSDHFKFTHTGAVVGWWDWGSKENHVDTVVKLPSEIAGPVKELSDNGRRPTLVVPGCDTAEFV</sequence>
<dbReference type="OrthoDB" id="4713360at2759"/>
<proteinExistence type="predicted"/>
<keyword evidence="2" id="KW-1185">Reference proteome</keyword>
<dbReference type="GeneID" id="63837376"/>
<dbReference type="Proteomes" id="UP000803844">
    <property type="component" value="Unassembled WGS sequence"/>
</dbReference>
<dbReference type="EMBL" id="MU032345">
    <property type="protein sequence ID" value="KAF3769365.1"/>
    <property type="molecule type" value="Genomic_DNA"/>
</dbReference>
<dbReference type="AlphaFoldDB" id="A0A9P4YB23"/>
<name>A0A9P4YB23_CRYP1</name>
<protein>
    <submittedName>
        <fullName evidence="1">Uncharacterized protein</fullName>
    </submittedName>
</protein>
<evidence type="ECO:0000313" key="2">
    <source>
        <dbReference type="Proteomes" id="UP000803844"/>
    </source>
</evidence>
<comment type="caution">
    <text evidence="1">The sequence shown here is derived from an EMBL/GenBank/DDBJ whole genome shotgun (WGS) entry which is preliminary data.</text>
</comment>
<dbReference type="RefSeq" id="XP_040780326.1">
    <property type="nucleotide sequence ID" value="XM_040920247.1"/>
</dbReference>
<organism evidence="1 2">
    <name type="scientific">Cryphonectria parasitica (strain ATCC 38755 / EP155)</name>
    <dbReference type="NCBI Taxonomy" id="660469"/>
    <lineage>
        <taxon>Eukaryota</taxon>
        <taxon>Fungi</taxon>
        <taxon>Dikarya</taxon>
        <taxon>Ascomycota</taxon>
        <taxon>Pezizomycotina</taxon>
        <taxon>Sordariomycetes</taxon>
        <taxon>Sordariomycetidae</taxon>
        <taxon>Diaporthales</taxon>
        <taxon>Cryphonectriaceae</taxon>
        <taxon>Cryphonectria-Endothia species complex</taxon>
        <taxon>Cryphonectria</taxon>
    </lineage>
</organism>